<evidence type="ECO:0000313" key="1">
    <source>
        <dbReference type="EMBL" id="JAD97357.1"/>
    </source>
</evidence>
<proteinExistence type="predicted"/>
<name>A0A0A9EMS8_ARUDO</name>
<organism evidence="1">
    <name type="scientific">Arundo donax</name>
    <name type="common">Giant reed</name>
    <name type="synonym">Donax arundinaceus</name>
    <dbReference type="NCBI Taxonomy" id="35708"/>
    <lineage>
        <taxon>Eukaryota</taxon>
        <taxon>Viridiplantae</taxon>
        <taxon>Streptophyta</taxon>
        <taxon>Embryophyta</taxon>
        <taxon>Tracheophyta</taxon>
        <taxon>Spermatophyta</taxon>
        <taxon>Magnoliopsida</taxon>
        <taxon>Liliopsida</taxon>
        <taxon>Poales</taxon>
        <taxon>Poaceae</taxon>
        <taxon>PACMAD clade</taxon>
        <taxon>Arundinoideae</taxon>
        <taxon>Arundineae</taxon>
        <taxon>Arundo</taxon>
    </lineage>
</organism>
<reference evidence="1" key="1">
    <citation type="submission" date="2014-09" db="EMBL/GenBank/DDBJ databases">
        <authorList>
            <person name="Magalhaes I.L.F."/>
            <person name="Oliveira U."/>
            <person name="Santos F.R."/>
            <person name="Vidigal T.H.D.A."/>
            <person name="Brescovit A.D."/>
            <person name="Santos A.J."/>
        </authorList>
    </citation>
    <scope>NUCLEOTIDE SEQUENCE</scope>
    <source>
        <tissue evidence="1">Shoot tissue taken approximately 20 cm above the soil surface</tissue>
    </source>
</reference>
<accession>A0A0A9EMS8</accession>
<reference evidence="1" key="2">
    <citation type="journal article" date="2015" name="Data Brief">
        <title>Shoot transcriptome of the giant reed, Arundo donax.</title>
        <authorList>
            <person name="Barrero R.A."/>
            <person name="Guerrero F.D."/>
            <person name="Moolhuijzen P."/>
            <person name="Goolsby J.A."/>
            <person name="Tidwell J."/>
            <person name="Bellgard S.E."/>
            <person name="Bellgard M.I."/>
        </authorList>
    </citation>
    <scope>NUCLEOTIDE SEQUENCE</scope>
    <source>
        <tissue evidence="1">Shoot tissue taken approximately 20 cm above the soil surface</tissue>
    </source>
</reference>
<dbReference type="EMBL" id="GBRH01200538">
    <property type="protein sequence ID" value="JAD97357.1"/>
    <property type="molecule type" value="Transcribed_RNA"/>
</dbReference>
<protein>
    <submittedName>
        <fullName evidence="1">Uncharacterized protein</fullName>
    </submittedName>
</protein>
<sequence>MSLWITAEIHLAINLCTPEVNGSTN</sequence>
<dbReference type="AlphaFoldDB" id="A0A0A9EMS8"/>